<sequence length="66" mass="7137">MSEGTCGVCGDTYVFGHDGDDPFTTITVSFHDDERANFSHSVCQECGDELLSDVYDEVLPEVSADA</sequence>
<accession>A0ABD6AGC4</accession>
<keyword evidence="2" id="KW-1185">Reference proteome</keyword>
<dbReference type="RefSeq" id="WP_256407385.1">
    <property type="nucleotide sequence ID" value="NZ_JANHDN010000001.1"/>
</dbReference>
<protein>
    <recommendedName>
        <fullName evidence="3">Small CPxCG-related zinc finger protein</fullName>
    </recommendedName>
</protein>
<gene>
    <name evidence="1" type="ORF">ACFQMF_01690</name>
</gene>
<name>A0ABD6AGC4_9EURY</name>
<dbReference type="AlphaFoldDB" id="A0ABD6AGC4"/>
<organism evidence="1 2">
    <name type="scientific">Halorubrum rutilum</name>
    <dbReference type="NCBI Taxonomy" id="1364933"/>
    <lineage>
        <taxon>Archaea</taxon>
        <taxon>Methanobacteriati</taxon>
        <taxon>Methanobacteriota</taxon>
        <taxon>Stenosarchaea group</taxon>
        <taxon>Halobacteria</taxon>
        <taxon>Halobacteriales</taxon>
        <taxon>Haloferacaceae</taxon>
        <taxon>Halorubrum</taxon>
    </lineage>
</organism>
<evidence type="ECO:0000313" key="2">
    <source>
        <dbReference type="Proteomes" id="UP001596545"/>
    </source>
</evidence>
<proteinExistence type="predicted"/>
<dbReference type="Proteomes" id="UP001596545">
    <property type="component" value="Unassembled WGS sequence"/>
</dbReference>
<comment type="caution">
    <text evidence="1">The sequence shown here is derived from an EMBL/GenBank/DDBJ whole genome shotgun (WGS) entry which is preliminary data.</text>
</comment>
<reference evidence="1 2" key="1">
    <citation type="journal article" date="2019" name="Int. J. Syst. Evol. Microbiol.">
        <title>The Global Catalogue of Microorganisms (GCM) 10K type strain sequencing project: providing services to taxonomists for standard genome sequencing and annotation.</title>
        <authorList>
            <consortium name="The Broad Institute Genomics Platform"/>
            <consortium name="The Broad Institute Genome Sequencing Center for Infectious Disease"/>
            <person name="Wu L."/>
            <person name="Ma J."/>
        </authorList>
    </citation>
    <scope>NUCLEOTIDE SEQUENCE [LARGE SCALE GENOMIC DNA]</scope>
    <source>
        <strain evidence="1 2">CGMCC 1.12554</strain>
    </source>
</reference>
<dbReference type="EMBL" id="JBHTBL010000001">
    <property type="protein sequence ID" value="MFC7323284.1"/>
    <property type="molecule type" value="Genomic_DNA"/>
</dbReference>
<evidence type="ECO:0000313" key="1">
    <source>
        <dbReference type="EMBL" id="MFC7323284.1"/>
    </source>
</evidence>
<evidence type="ECO:0008006" key="3">
    <source>
        <dbReference type="Google" id="ProtNLM"/>
    </source>
</evidence>